<dbReference type="InterPro" id="IPR018188">
    <property type="entry name" value="RNase_T2_His_AS_1"/>
</dbReference>
<dbReference type="Pfam" id="PF00445">
    <property type="entry name" value="Ribonuclease_T2"/>
    <property type="match status" value="1"/>
</dbReference>
<keyword evidence="6" id="KW-0732">Signal</keyword>
<dbReference type="Proteomes" id="UP000807342">
    <property type="component" value="Unassembled WGS sequence"/>
</dbReference>
<evidence type="ECO:0000256" key="3">
    <source>
        <dbReference type="ARBA" id="ARBA00023157"/>
    </source>
</evidence>
<dbReference type="PROSITE" id="PS00530">
    <property type="entry name" value="RNASE_T2_1"/>
    <property type="match status" value="1"/>
</dbReference>
<dbReference type="Gene3D" id="3.90.730.10">
    <property type="entry name" value="Ribonuclease T2-like"/>
    <property type="match status" value="1"/>
</dbReference>
<dbReference type="EC" id="4.6.1.19" evidence="2"/>
<dbReference type="GO" id="GO:0033897">
    <property type="term" value="F:ribonuclease T2 activity"/>
    <property type="evidence" value="ECO:0007669"/>
    <property type="project" value="UniProtKB-EC"/>
</dbReference>
<feature type="chain" id="PRO_5040284072" description="ribonuclease T2" evidence="6">
    <location>
        <begin position="19"/>
        <end position="301"/>
    </location>
</feature>
<feature type="active site" evidence="4">
    <location>
        <position position="168"/>
    </location>
</feature>
<organism evidence="7 8">
    <name type="scientific">Macrolepiota fuliginosa MF-IS2</name>
    <dbReference type="NCBI Taxonomy" id="1400762"/>
    <lineage>
        <taxon>Eukaryota</taxon>
        <taxon>Fungi</taxon>
        <taxon>Dikarya</taxon>
        <taxon>Basidiomycota</taxon>
        <taxon>Agaricomycotina</taxon>
        <taxon>Agaricomycetes</taxon>
        <taxon>Agaricomycetidae</taxon>
        <taxon>Agaricales</taxon>
        <taxon>Agaricineae</taxon>
        <taxon>Agaricaceae</taxon>
        <taxon>Macrolepiota</taxon>
    </lineage>
</organism>
<dbReference type="OrthoDB" id="435754at2759"/>
<name>A0A9P5XQR9_9AGAR</name>
<dbReference type="GO" id="GO:0003723">
    <property type="term" value="F:RNA binding"/>
    <property type="evidence" value="ECO:0007669"/>
    <property type="project" value="InterPro"/>
</dbReference>
<keyword evidence="3" id="KW-1015">Disulfide bond</keyword>
<feature type="active site" evidence="4">
    <location>
        <position position="164"/>
    </location>
</feature>
<comment type="caution">
    <text evidence="7">The sequence shown here is derived from an EMBL/GenBank/DDBJ whole genome shotgun (WGS) entry which is preliminary data.</text>
</comment>
<evidence type="ECO:0000256" key="1">
    <source>
        <dbReference type="ARBA" id="ARBA00007469"/>
    </source>
</evidence>
<evidence type="ECO:0000256" key="6">
    <source>
        <dbReference type="SAM" id="SignalP"/>
    </source>
</evidence>
<dbReference type="InterPro" id="IPR001568">
    <property type="entry name" value="RNase_T2-like"/>
</dbReference>
<dbReference type="InterPro" id="IPR036430">
    <property type="entry name" value="RNase_T2-like_sf"/>
</dbReference>
<evidence type="ECO:0000256" key="5">
    <source>
        <dbReference type="RuleBase" id="RU004328"/>
    </source>
</evidence>
<dbReference type="GO" id="GO:0005576">
    <property type="term" value="C:extracellular region"/>
    <property type="evidence" value="ECO:0007669"/>
    <property type="project" value="TreeGrafter"/>
</dbReference>
<dbReference type="PANTHER" id="PTHR11240">
    <property type="entry name" value="RIBONUCLEASE T2"/>
    <property type="match status" value="1"/>
</dbReference>
<evidence type="ECO:0000313" key="8">
    <source>
        <dbReference type="Proteomes" id="UP000807342"/>
    </source>
</evidence>
<keyword evidence="8" id="KW-1185">Reference proteome</keyword>
<accession>A0A9P5XQR9</accession>
<sequence>MKAKILVCFSLFAASAFGGSNLRIYPNLAACIHEPSFFSCENTAPIKNTCCSPTPGGLVLQTQFWNTYTGLERQGQRLPKGSWGIHGLWPDNCDSSFEQYCDPARQYDPAPSPSSFPNGTVIPAYKGPGVDTFIKKFSQGQLLDYMSKYWINLGAPSEGLWAHEFSKHATCTSTFDVACYGGNYEKHAEVIDYFEAVIRAFQLFPTYKFLAAGGVLPSNKTTYKLDDLEAIIKSQTGAVPFFGCANNGTVLNEVWYFNHVHGSEQFGSYKTIDSTTLSTCTRTGGIRYLERTPGSEQDASN</sequence>
<evidence type="ECO:0000256" key="2">
    <source>
        <dbReference type="ARBA" id="ARBA00012571"/>
    </source>
</evidence>
<dbReference type="GO" id="GO:0006401">
    <property type="term" value="P:RNA catabolic process"/>
    <property type="evidence" value="ECO:0007669"/>
    <property type="project" value="TreeGrafter"/>
</dbReference>
<evidence type="ECO:0000313" key="7">
    <source>
        <dbReference type="EMBL" id="KAF9454076.1"/>
    </source>
</evidence>
<dbReference type="AlphaFoldDB" id="A0A9P5XQR9"/>
<gene>
    <name evidence="7" type="ORF">P691DRAFT_770797</name>
</gene>
<comment type="similarity">
    <text evidence="1 5">Belongs to the RNase T2 family.</text>
</comment>
<reference evidence="7" key="1">
    <citation type="submission" date="2020-11" db="EMBL/GenBank/DDBJ databases">
        <authorList>
            <consortium name="DOE Joint Genome Institute"/>
            <person name="Ahrendt S."/>
            <person name="Riley R."/>
            <person name="Andreopoulos W."/>
            <person name="Labutti K."/>
            <person name="Pangilinan J."/>
            <person name="Ruiz-Duenas F.J."/>
            <person name="Barrasa J.M."/>
            <person name="Sanchez-Garcia M."/>
            <person name="Camarero S."/>
            <person name="Miyauchi S."/>
            <person name="Serrano A."/>
            <person name="Linde D."/>
            <person name="Babiker R."/>
            <person name="Drula E."/>
            <person name="Ayuso-Fernandez I."/>
            <person name="Pacheco R."/>
            <person name="Padilla G."/>
            <person name="Ferreira P."/>
            <person name="Barriuso J."/>
            <person name="Kellner H."/>
            <person name="Castanera R."/>
            <person name="Alfaro M."/>
            <person name="Ramirez L."/>
            <person name="Pisabarro A.G."/>
            <person name="Kuo A."/>
            <person name="Tritt A."/>
            <person name="Lipzen A."/>
            <person name="He G."/>
            <person name="Yan M."/>
            <person name="Ng V."/>
            <person name="Cullen D."/>
            <person name="Martin F."/>
            <person name="Rosso M.-N."/>
            <person name="Henrissat B."/>
            <person name="Hibbett D."/>
            <person name="Martinez A.T."/>
            <person name="Grigoriev I.V."/>
        </authorList>
    </citation>
    <scope>NUCLEOTIDE SEQUENCE</scope>
    <source>
        <strain evidence="7">MF-IS2</strain>
    </source>
</reference>
<protein>
    <recommendedName>
        <fullName evidence="2">ribonuclease T2</fullName>
        <ecNumber evidence="2">4.6.1.19</ecNumber>
    </recommendedName>
</protein>
<feature type="signal peptide" evidence="6">
    <location>
        <begin position="1"/>
        <end position="18"/>
    </location>
</feature>
<dbReference type="CDD" id="cd01061">
    <property type="entry name" value="RNase_T2_euk"/>
    <property type="match status" value="1"/>
</dbReference>
<feature type="active site" evidence="4">
    <location>
        <position position="86"/>
    </location>
</feature>
<proteinExistence type="inferred from homology"/>
<dbReference type="InterPro" id="IPR033697">
    <property type="entry name" value="Ribonuclease_T2_eukaryotic"/>
</dbReference>
<evidence type="ECO:0000256" key="4">
    <source>
        <dbReference type="PIRSR" id="PIRSR633697-1"/>
    </source>
</evidence>
<dbReference type="InterPro" id="IPR033130">
    <property type="entry name" value="RNase_T2_His_AS_2"/>
</dbReference>
<dbReference type="PANTHER" id="PTHR11240:SF17">
    <property type="entry name" value="RIBONUCLEASE T2"/>
    <property type="match status" value="1"/>
</dbReference>
<dbReference type="EMBL" id="MU151056">
    <property type="protein sequence ID" value="KAF9454076.1"/>
    <property type="molecule type" value="Genomic_DNA"/>
</dbReference>
<dbReference type="SUPFAM" id="SSF55895">
    <property type="entry name" value="Ribonuclease Rh-like"/>
    <property type="match status" value="1"/>
</dbReference>
<dbReference type="PROSITE" id="PS00531">
    <property type="entry name" value="RNASE_T2_2"/>
    <property type="match status" value="1"/>
</dbReference>